<dbReference type="Gene3D" id="3.30.1330.60">
    <property type="entry name" value="OmpA-like domain"/>
    <property type="match status" value="1"/>
</dbReference>
<gene>
    <name evidence="7" type="ORF">M8523_15165</name>
</gene>
<dbReference type="InterPro" id="IPR050330">
    <property type="entry name" value="Bact_OuterMem_StrucFunc"/>
</dbReference>
<dbReference type="GO" id="GO:0009279">
    <property type="term" value="C:cell outer membrane"/>
    <property type="evidence" value="ECO:0007669"/>
    <property type="project" value="UniProtKB-SubCell"/>
</dbReference>
<dbReference type="PRINTS" id="PR01021">
    <property type="entry name" value="OMPADOMAIN"/>
</dbReference>
<dbReference type="Pfam" id="PF00691">
    <property type="entry name" value="OmpA"/>
    <property type="match status" value="1"/>
</dbReference>
<feature type="region of interest" description="Disordered" evidence="5">
    <location>
        <begin position="284"/>
        <end position="321"/>
    </location>
</feature>
<dbReference type="SUPFAM" id="SSF103088">
    <property type="entry name" value="OmpA-like"/>
    <property type="match status" value="1"/>
</dbReference>
<evidence type="ECO:0000313" key="7">
    <source>
        <dbReference type="EMBL" id="MCW6509362.1"/>
    </source>
</evidence>
<proteinExistence type="predicted"/>
<dbReference type="RefSeq" id="WP_282585727.1">
    <property type="nucleotide sequence ID" value="NZ_JAMOIM010000009.1"/>
</dbReference>
<dbReference type="PANTHER" id="PTHR30329:SF21">
    <property type="entry name" value="LIPOPROTEIN YIAD-RELATED"/>
    <property type="match status" value="1"/>
</dbReference>
<evidence type="ECO:0000313" key="8">
    <source>
        <dbReference type="Proteomes" id="UP001165667"/>
    </source>
</evidence>
<dbReference type="InterPro" id="IPR006665">
    <property type="entry name" value="OmpA-like"/>
</dbReference>
<evidence type="ECO:0000259" key="6">
    <source>
        <dbReference type="PROSITE" id="PS51123"/>
    </source>
</evidence>
<dbReference type="AlphaFoldDB" id="A0AA42CNF4"/>
<evidence type="ECO:0000256" key="5">
    <source>
        <dbReference type="SAM" id="MobiDB-lite"/>
    </source>
</evidence>
<comment type="caution">
    <text evidence="7">The sequence shown here is derived from an EMBL/GenBank/DDBJ whole genome shotgun (WGS) entry which is preliminary data.</text>
</comment>
<evidence type="ECO:0000256" key="4">
    <source>
        <dbReference type="PROSITE-ProRule" id="PRU00473"/>
    </source>
</evidence>
<protein>
    <submittedName>
        <fullName evidence="7">OmpA family protein</fullName>
    </submittedName>
</protein>
<organism evidence="7 8">
    <name type="scientific">Lichenifustis flavocetrariae</name>
    <dbReference type="NCBI Taxonomy" id="2949735"/>
    <lineage>
        <taxon>Bacteria</taxon>
        <taxon>Pseudomonadati</taxon>
        <taxon>Pseudomonadota</taxon>
        <taxon>Alphaproteobacteria</taxon>
        <taxon>Hyphomicrobiales</taxon>
        <taxon>Lichenihabitantaceae</taxon>
        <taxon>Lichenifustis</taxon>
    </lineage>
</organism>
<feature type="compositionally biased region" description="Basic and acidic residues" evidence="5">
    <location>
        <begin position="289"/>
        <end position="321"/>
    </location>
</feature>
<evidence type="ECO:0000256" key="1">
    <source>
        <dbReference type="ARBA" id="ARBA00004442"/>
    </source>
</evidence>
<dbReference type="InterPro" id="IPR006664">
    <property type="entry name" value="OMP_bac"/>
</dbReference>
<keyword evidence="8" id="KW-1185">Reference proteome</keyword>
<comment type="subcellular location">
    <subcellularLocation>
        <location evidence="1">Cell outer membrane</location>
    </subcellularLocation>
</comment>
<keyword evidence="3" id="KW-0998">Cell outer membrane</keyword>
<keyword evidence="2 4" id="KW-0472">Membrane</keyword>
<sequence length="321" mass="33922">MTAALLGGLACSPAVAENNAFCRDAQLDQEVQALTREELPADRLAALAARLDDAGQPDQGCGPQTAYCVGLRVALAAVDAAYVQLRRPAPDLAAVRATLEQGHRHGSPWQLLVALGDVEAAQAHGAAGAEAFRDSAVNLQGALNAISEPPLCVAFGEIRPEPDDIRRIRKRAEESVLLSPSFDVTRTRSGECGGILLSKVRGIVVESTPLPITFASGKADLTPAGRKAADALLQCLKEKGLPAVTLTGHTDDHGPDGYNMQLSATRLATVDSYLKAGGYGGSVRLIPKGKREPFQPDDPSQHSTDELDQMNRRVELRDAAP</sequence>
<dbReference type="Proteomes" id="UP001165667">
    <property type="component" value="Unassembled WGS sequence"/>
</dbReference>
<evidence type="ECO:0000256" key="2">
    <source>
        <dbReference type="ARBA" id="ARBA00023136"/>
    </source>
</evidence>
<dbReference type="PROSITE" id="PS51123">
    <property type="entry name" value="OMPA_2"/>
    <property type="match status" value="1"/>
</dbReference>
<dbReference type="CDD" id="cd07185">
    <property type="entry name" value="OmpA_C-like"/>
    <property type="match status" value="1"/>
</dbReference>
<name>A0AA42CNF4_9HYPH</name>
<dbReference type="PANTHER" id="PTHR30329">
    <property type="entry name" value="STATOR ELEMENT OF FLAGELLAR MOTOR COMPLEX"/>
    <property type="match status" value="1"/>
</dbReference>
<dbReference type="InterPro" id="IPR036737">
    <property type="entry name" value="OmpA-like_sf"/>
</dbReference>
<feature type="domain" description="OmpA-like" evidence="6">
    <location>
        <begin position="201"/>
        <end position="321"/>
    </location>
</feature>
<evidence type="ECO:0000256" key="3">
    <source>
        <dbReference type="ARBA" id="ARBA00023237"/>
    </source>
</evidence>
<accession>A0AA42CNF4</accession>
<dbReference type="EMBL" id="JAMOIM010000009">
    <property type="protein sequence ID" value="MCW6509362.1"/>
    <property type="molecule type" value="Genomic_DNA"/>
</dbReference>
<reference evidence="7" key="1">
    <citation type="submission" date="2022-05" db="EMBL/GenBank/DDBJ databases">
        <authorList>
            <person name="Pankratov T."/>
        </authorList>
    </citation>
    <scope>NUCLEOTIDE SEQUENCE</scope>
    <source>
        <strain evidence="7">BP6-180914</strain>
    </source>
</reference>